<keyword evidence="3" id="KW-1185">Reference proteome</keyword>
<dbReference type="RefSeq" id="WP_194703494.1">
    <property type="nucleotide sequence ID" value="NZ_JADKNH010000014.1"/>
</dbReference>
<gene>
    <name evidence="2" type="ORF">ISU02_19325</name>
</gene>
<feature type="transmembrane region" description="Helical" evidence="1">
    <location>
        <begin position="12"/>
        <end position="31"/>
    </location>
</feature>
<feature type="transmembrane region" description="Helical" evidence="1">
    <location>
        <begin position="78"/>
        <end position="106"/>
    </location>
</feature>
<evidence type="ECO:0000256" key="1">
    <source>
        <dbReference type="SAM" id="Phobius"/>
    </source>
</evidence>
<dbReference type="EMBL" id="JADKNH010000014">
    <property type="protein sequence ID" value="MBF4695253.1"/>
    <property type="molecule type" value="Genomic_DNA"/>
</dbReference>
<name>A0ABR9ZYL2_9FIRM</name>
<dbReference type="Pfam" id="PF13346">
    <property type="entry name" value="ABC2_membrane_5"/>
    <property type="match status" value="1"/>
</dbReference>
<proteinExistence type="predicted"/>
<dbReference type="PANTHER" id="PTHR41309:SF2">
    <property type="entry name" value="MEMBRANE PROTEIN"/>
    <property type="match status" value="1"/>
</dbReference>
<feature type="transmembrane region" description="Helical" evidence="1">
    <location>
        <begin position="184"/>
        <end position="204"/>
    </location>
</feature>
<feature type="transmembrane region" description="Helical" evidence="1">
    <location>
        <begin position="156"/>
        <end position="178"/>
    </location>
</feature>
<protein>
    <submittedName>
        <fullName evidence="2">ABC-2 transporter permease</fullName>
    </submittedName>
</protein>
<keyword evidence="1" id="KW-0812">Transmembrane</keyword>
<dbReference type="InterPro" id="IPR025699">
    <property type="entry name" value="ABC2_memb-like"/>
</dbReference>
<organism evidence="2 3">
    <name type="scientific">Fusibacter ferrireducens</name>
    <dbReference type="NCBI Taxonomy" id="2785058"/>
    <lineage>
        <taxon>Bacteria</taxon>
        <taxon>Bacillati</taxon>
        <taxon>Bacillota</taxon>
        <taxon>Clostridia</taxon>
        <taxon>Eubacteriales</taxon>
        <taxon>Eubacteriales Family XII. Incertae Sedis</taxon>
        <taxon>Fusibacter</taxon>
    </lineage>
</organism>
<keyword evidence="1" id="KW-0472">Membrane</keyword>
<evidence type="ECO:0000313" key="2">
    <source>
        <dbReference type="EMBL" id="MBF4695253.1"/>
    </source>
</evidence>
<comment type="caution">
    <text evidence="2">The sequence shown here is derived from an EMBL/GenBank/DDBJ whole genome shotgun (WGS) entry which is preliminary data.</text>
</comment>
<accession>A0ABR9ZYL2</accession>
<keyword evidence="1" id="KW-1133">Transmembrane helix</keyword>
<feature type="transmembrane region" description="Helical" evidence="1">
    <location>
        <begin position="118"/>
        <end position="144"/>
    </location>
</feature>
<sequence length="216" mass="24012">MKSLILKDLYNIGHHSRSMLLMLLIFGVIFLPTNGLISYVIMCCVMCSMMIVTTFAFDENAKWTKYAVIMPVSKNQIVLSKFIVLLIFTVIGTLVGSIVGGIGGALIQVFDYARLEDWINLITTSGIGLVIAFFFGSIVIPLLYKYGAEKARVLSLVAFVLPVVACVGLYKVLLTLGFVFSDRLVFTGMMLSPVLVLIWSIFMYKISCKIFGQQEF</sequence>
<dbReference type="PANTHER" id="PTHR41309">
    <property type="entry name" value="MEMBRANE PROTEIN-RELATED"/>
    <property type="match status" value="1"/>
</dbReference>
<reference evidence="2 3" key="1">
    <citation type="submission" date="2020-11" db="EMBL/GenBank/DDBJ databases">
        <title>Fusibacter basophilias sp. nov.</title>
        <authorList>
            <person name="Qiu D."/>
        </authorList>
    </citation>
    <scope>NUCLEOTIDE SEQUENCE [LARGE SCALE GENOMIC DNA]</scope>
    <source>
        <strain evidence="2 3">Q10-2</strain>
    </source>
</reference>
<dbReference type="Proteomes" id="UP000614200">
    <property type="component" value="Unassembled WGS sequence"/>
</dbReference>
<evidence type="ECO:0000313" key="3">
    <source>
        <dbReference type="Proteomes" id="UP000614200"/>
    </source>
</evidence>